<dbReference type="SUPFAM" id="SSF49742">
    <property type="entry name" value="PHM/PNGase F"/>
    <property type="match status" value="2"/>
</dbReference>
<accession>A0A1I8BBG2</accession>
<dbReference type="PANTHER" id="PTHR10157">
    <property type="entry name" value="DOPAMINE BETA HYDROXYLASE RELATED"/>
    <property type="match status" value="1"/>
</dbReference>
<dbReference type="InterPro" id="IPR028460">
    <property type="entry name" value="Tbh/DBH"/>
</dbReference>
<dbReference type="AlphaFoldDB" id="A0A1I8BBG2"/>
<protein>
    <submittedName>
        <fullName evidence="9">Cu2_monooxygen domain-containing protein</fullName>
    </submittedName>
</protein>
<dbReference type="GO" id="GO:0030667">
    <property type="term" value="C:secretory granule membrane"/>
    <property type="evidence" value="ECO:0007669"/>
    <property type="project" value="TreeGrafter"/>
</dbReference>
<dbReference type="GO" id="GO:0005615">
    <property type="term" value="C:extracellular space"/>
    <property type="evidence" value="ECO:0007669"/>
    <property type="project" value="TreeGrafter"/>
</dbReference>
<keyword evidence="3" id="KW-0560">Oxidoreductase</keyword>
<dbReference type="InterPro" id="IPR000323">
    <property type="entry name" value="Cu2_ascorb_mOase_N"/>
</dbReference>
<keyword evidence="4" id="KW-0186">Copper</keyword>
<feature type="domain" description="Copper type II ascorbate-dependent monooxygenase C-terminal" evidence="7">
    <location>
        <begin position="145"/>
        <end position="182"/>
    </location>
</feature>
<dbReference type="PANTHER" id="PTHR10157:SF23">
    <property type="entry name" value="MOXD1 HOMOLOG 1"/>
    <property type="match status" value="1"/>
</dbReference>
<dbReference type="Proteomes" id="UP000095281">
    <property type="component" value="Unplaced"/>
</dbReference>
<dbReference type="PRINTS" id="PR00767">
    <property type="entry name" value="DBMONOXGNASE"/>
</dbReference>
<name>A0A1I8BBG2_MELHA</name>
<evidence type="ECO:0000259" key="6">
    <source>
        <dbReference type="Pfam" id="PF01082"/>
    </source>
</evidence>
<dbReference type="FunFam" id="2.60.120.310:FF:000004">
    <property type="entry name" value="DBH-like monooxygenase protein 1"/>
    <property type="match status" value="1"/>
</dbReference>
<dbReference type="InterPro" id="IPR008977">
    <property type="entry name" value="PHM/PNGase_F_dom_sf"/>
</dbReference>
<evidence type="ECO:0000313" key="9">
    <source>
        <dbReference type="WBParaSite" id="MhA1_Contig1832.frz3.gene3"/>
    </source>
</evidence>
<dbReference type="GO" id="GO:0004500">
    <property type="term" value="F:dopamine beta-monooxygenase activity"/>
    <property type="evidence" value="ECO:0007669"/>
    <property type="project" value="InterPro"/>
</dbReference>
<dbReference type="InterPro" id="IPR036939">
    <property type="entry name" value="Cu2_ascorb_mOase_N_sf"/>
</dbReference>
<evidence type="ECO:0000256" key="4">
    <source>
        <dbReference type="ARBA" id="ARBA00023008"/>
    </source>
</evidence>
<evidence type="ECO:0000256" key="5">
    <source>
        <dbReference type="ARBA" id="ARBA00023033"/>
    </source>
</evidence>
<keyword evidence="8" id="KW-1185">Reference proteome</keyword>
<sequence>MEIRANNVQIPAQITTYYCSIVELPERIKQTKHHAIKYEAVITPGNEQFVHHFEVFHCQTPTRPFAGDCSSAKPPEAKSCSKVLAAWSMGANPVIFPPQAGMPLGGPGFIPFLMVEIHYNNPSLLSGYNDSSGLRITFTKNLRPFDAGIMELGLIYSDANSIPPMQKAWPLTSYCPSECTEKGGYGIEDEMCVNYIHYYPASEGHPNNWTRVSRPEYLEAPNTDRIFNNDECLAIND</sequence>
<evidence type="ECO:0000256" key="2">
    <source>
        <dbReference type="ARBA" id="ARBA00022723"/>
    </source>
</evidence>
<dbReference type="OMA" id="YLEAPNT"/>
<dbReference type="GO" id="GO:0042420">
    <property type="term" value="P:dopamine catabolic process"/>
    <property type="evidence" value="ECO:0007669"/>
    <property type="project" value="TreeGrafter"/>
</dbReference>
<dbReference type="Pfam" id="PF03712">
    <property type="entry name" value="Cu2_monoox_C"/>
    <property type="match status" value="1"/>
</dbReference>
<organism evidence="8 9">
    <name type="scientific">Meloidogyne hapla</name>
    <name type="common">Root-knot nematode worm</name>
    <dbReference type="NCBI Taxonomy" id="6305"/>
    <lineage>
        <taxon>Eukaryota</taxon>
        <taxon>Metazoa</taxon>
        <taxon>Ecdysozoa</taxon>
        <taxon>Nematoda</taxon>
        <taxon>Chromadorea</taxon>
        <taxon>Rhabditida</taxon>
        <taxon>Tylenchina</taxon>
        <taxon>Tylenchomorpha</taxon>
        <taxon>Tylenchoidea</taxon>
        <taxon>Meloidogynidae</taxon>
        <taxon>Meloidogyninae</taxon>
        <taxon>Meloidogyne</taxon>
    </lineage>
</organism>
<proteinExistence type="predicted"/>
<evidence type="ECO:0000259" key="7">
    <source>
        <dbReference type="Pfam" id="PF03712"/>
    </source>
</evidence>
<dbReference type="Gene3D" id="2.60.120.310">
    <property type="entry name" value="Copper type II, ascorbate-dependent monooxygenase, N-terminal domain"/>
    <property type="match status" value="1"/>
</dbReference>
<dbReference type="InterPro" id="IPR000945">
    <property type="entry name" value="DBH-like"/>
</dbReference>
<dbReference type="GO" id="GO:0042421">
    <property type="term" value="P:norepinephrine biosynthetic process"/>
    <property type="evidence" value="ECO:0007669"/>
    <property type="project" value="TreeGrafter"/>
</dbReference>
<dbReference type="Pfam" id="PF01082">
    <property type="entry name" value="Cu2_monooxygen"/>
    <property type="match status" value="1"/>
</dbReference>
<evidence type="ECO:0000256" key="3">
    <source>
        <dbReference type="ARBA" id="ARBA00023002"/>
    </source>
</evidence>
<dbReference type="InterPro" id="IPR024548">
    <property type="entry name" value="Cu2_monoox_C"/>
</dbReference>
<reference evidence="9" key="1">
    <citation type="submission" date="2016-11" db="UniProtKB">
        <authorList>
            <consortium name="WormBaseParasite"/>
        </authorList>
    </citation>
    <scope>IDENTIFICATION</scope>
</reference>
<dbReference type="GO" id="GO:0006589">
    <property type="term" value="P:octopamine biosynthetic process"/>
    <property type="evidence" value="ECO:0007669"/>
    <property type="project" value="TreeGrafter"/>
</dbReference>
<dbReference type="GO" id="GO:0005507">
    <property type="term" value="F:copper ion binding"/>
    <property type="evidence" value="ECO:0007669"/>
    <property type="project" value="InterPro"/>
</dbReference>
<comment type="cofactor">
    <cofactor evidence="1">
        <name>Cu(2+)</name>
        <dbReference type="ChEBI" id="CHEBI:29036"/>
    </cofactor>
</comment>
<feature type="domain" description="Copper type II ascorbate-dependent monooxygenase N-terminal" evidence="6">
    <location>
        <begin position="1"/>
        <end position="124"/>
    </location>
</feature>
<dbReference type="WBParaSite" id="MhA1_Contig1832.frz3.gene3">
    <property type="protein sequence ID" value="MhA1_Contig1832.frz3.gene3"/>
    <property type="gene ID" value="MhA1_Contig1832.frz3.gene3"/>
</dbReference>
<keyword evidence="2" id="KW-0479">Metal-binding</keyword>
<evidence type="ECO:0000313" key="8">
    <source>
        <dbReference type="Proteomes" id="UP000095281"/>
    </source>
</evidence>
<evidence type="ECO:0000256" key="1">
    <source>
        <dbReference type="ARBA" id="ARBA00001973"/>
    </source>
</evidence>
<keyword evidence="5" id="KW-0503">Monooxygenase</keyword>